<gene>
    <name evidence="2" type="ORF">SAMN05444695_104304</name>
</gene>
<accession>A0A1G8H427</accession>
<dbReference type="Proteomes" id="UP000183263">
    <property type="component" value="Unassembled WGS sequence"/>
</dbReference>
<proteinExistence type="predicted"/>
<keyword evidence="3" id="KW-1185">Reference proteome</keyword>
<evidence type="ECO:0000313" key="3">
    <source>
        <dbReference type="Proteomes" id="UP000183263"/>
    </source>
</evidence>
<organism evidence="2 3">
    <name type="scientific">Rhodococcus triatomae</name>
    <dbReference type="NCBI Taxonomy" id="300028"/>
    <lineage>
        <taxon>Bacteria</taxon>
        <taxon>Bacillati</taxon>
        <taxon>Actinomycetota</taxon>
        <taxon>Actinomycetes</taxon>
        <taxon>Mycobacteriales</taxon>
        <taxon>Nocardiaceae</taxon>
        <taxon>Rhodococcus</taxon>
    </lineage>
</organism>
<reference evidence="2 3" key="1">
    <citation type="submission" date="2016-10" db="EMBL/GenBank/DDBJ databases">
        <authorList>
            <person name="de Groot N.N."/>
        </authorList>
    </citation>
    <scope>NUCLEOTIDE SEQUENCE [LARGE SCALE GENOMIC DNA]</scope>
    <source>
        <strain evidence="2 3">DSM 44892</strain>
    </source>
</reference>
<evidence type="ECO:0000313" key="2">
    <source>
        <dbReference type="EMBL" id="SDI01321.1"/>
    </source>
</evidence>
<dbReference type="EMBL" id="FNDN01000004">
    <property type="protein sequence ID" value="SDI01321.1"/>
    <property type="molecule type" value="Genomic_DNA"/>
</dbReference>
<protein>
    <submittedName>
        <fullName evidence="2">Uncharacterized protein</fullName>
    </submittedName>
</protein>
<dbReference type="AlphaFoldDB" id="A0A1G8H427"/>
<feature type="region of interest" description="Disordered" evidence="1">
    <location>
        <begin position="1"/>
        <end position="26"/>
    </location>
</feature>
<evidence type="ECO:0000256" key="1">
    <source>
        <dbReference type="SAM" id="MobiDB-lite"/>
    </source>
</evidence>
<sequence>MLTSPDMSCAPVRDRAARTRAARRPGARVSLRGSIGNRPATPADVAAVHATNTARAALADAATNAAVFGNGSPQHREALDVLRAAMTNENIAHVRAEVDRARRRRSAASLRVALAYIAYRRDVTGTADADDYDLSSSLADASIREIDELATLLEYLLTVDAITSDDRTARADTSDAPENGPPTPAALFVDTLTIAPGAPSVPALSAH</sequence>
<name>A0A1G8H427_9NOCA</name>